<keyword evidence="12" id="KW-1185">Reference proteome</keyword>
<dbReference type="PROSITE" id="PS50943">
    <property type="entry name" value="HTH_CROC1"/>
    <property type="match status" value="1"/>
</dbReference>
<dbReference type="GO" id="GO:0003677">
    <property type="term" value="F:DNA binding"/>
    <property type="evidence" value="ECO:0007669"/>
    <property type="project" value="InterPro"/>
</dbReference>
<dbReference type="GO" id="GO:0005524">
    <property type="term" value="F:ATP binding"/>
    <property type="evidence" value="ECO:0007669"/>
    <property type="project" value="UniProtKB-KW"/>
</dbReference>
<dbReference type="PANTHER" id="PTHR33571:SF12">
    <property type="entry name" value="BSL3053 PROTEIN"/>
    <property type="match status" value="1"/>
</dbReference>
<reference evidence="11 12" key="1">
    <citation type="submission" date="2017-10" db="EMBL/GenBank/DDBJ databases">
        <title>Sequencing the genomes of 1000 actinobacteria strains.</title>
        <authorList>
            <person name="Klenk H.-P."/>
        </authorList>
    </citation>
    <scope>NUCLEOTIDE SEQUENCE [LARGE SCALE GENOMIC DNA]</scope>
    <source>
        <strain evidence="11 12">DSM 21801</strain>
    </source>
</reference>
<organism evidence="11 12">
    <name type="scientific">Serinibacter salmoneus</name>
    <dbReference type="NCBI Taxonomy" id="556530"/>
    <lineage>
        <taxon>Bacteria</taxon>
        <taxon>Bacillati</taxon>
        <taxon>Actinomycetota</taxon>
        <taxon>Actinomycetes</taxon>
        <taxon>Micrococcales</taxon>
        <taxon>Beutenbergiaceae</taxon>
        <taxon>Serinibacter</taxon>
    </lineage>
</organism>
<comment type="caution">
    <text evidence="11">The sequence shown here is derived from an EMBL/GenBank/DDBJ whole genome shotgun (WGS) entry which is preliminary data.</text>
</comment>
<dbReference type="Pfam" id="PF01909">
    <property type="entry name" value="NTP_transf_2"/>
    <property type="match status" value="1"/>
</dbReference>
<name>A0A2A9D498_9MICO</name>
<evidence type="ECO:0000313" key="12">
    <source>
        <dbReference type="Proteomes" id="UP000224915"/>
    </source>
</evidence>
<dbReference type="InterPro" id="IPR002934">
    <property type="entry name" value="Polymerase_NTP_transf_dom"/>
</dbReference>
<evidence type="ECO:0000256" key="2">
    <source>
        <dbReference type="ARBA" id="ARBA00022649"/>
    </source>
</evidence>
<keyword evidence="7" id="KW-0067">ATP-binding</keyword>
<dbReference type="AlphaFoldDB" id="A0A2A9D498"/>
<proteinExistence type="inferred from homology"/>
<evidence type="ECO:0000256" key="8">
    <source>
        <dbReference type="ARBA" id="ARBA00022842"/>
    </source>
</evidence>
<evidence type="ECO:0000256" key="9">
    <source>
        <dbReference type="ARBA" id="ARBA00038276"/>
    </source>
</evidence>
<dbReference type="CDD" id="cd00093">
    <property type="entry name" value="HTH_XRE"/>
    <property type="match status" value="1"/>
</dbReference>
<keyword evidence="2" id="KW-1277">Toxin-antitoxin system</keyword>
<evidence type="ECO:0000256" key="4">
    <source>
        <dbReference type="ARBA" id="ARBA00022695"/>
    </source>
</evidence>
<dbReference type="InterPro" id="IPR052038">
    <property type="entry name" value="Type-VII_TA_antitoxin"/>
</dbReference>
<keyword evidence="6" id="KW-0547">Nucleotide-binding</keyword>
<dbReference type="Proteomes" id="UP000224915">
    <property type="component" value="Unassembled WGS sequence"/>
</dbReference>
<evidence type="ECO:0000256" key="1">
    <source>
        <dbReference type="ARBA" id="ARBA00001946"/>
    </source>
</evidence>
<dbReference type="GO" id="GO:0016779">
    <property type="term" value="F:nucleotidyltransferase activity"/>
    <property type="evidence" value="ECO:0007669"/>
    <property type="project" value="UniProtKB-KW"/>
</dbReference>
<keyword evidence="8" id="KW-0460">Magnesium</keyword>
<keyword evidence="5" id="KW-0479">Metal-binding</keyword>
<dbReference type="SUPFAM" id="SSF81301">
    <property type="entry name" value="Nucleotidyltransferase"/>
    <property type="match status" value="1"/>
</dbReference>
<dbReference type="SMART" id="SM00530">
    <property type="entry name" value="HTH_XRE"/>
    <property type="match status" value="1"/>
</dbReference>
<sequence>MTAAIARRYHGSVEATELRERRHQRGLTQRALARLADVPQPNIAAYETGRRRPDPATSARLDRALRAPALDSVRRYRHELERLAEARHLTNLRVFGSLARGQGHADSDVDLLVTPSAEASLFDLAGFQDEAAALLGVPVDVVSDRGSAPFQDRIRAEAVPL</sequence>
<feature type="domain" description="HTH cro/C1-type" evidence="10">
    <location>
        <begin position="18"/>
        <end position="73"/>
    </location>
</feature>
<dbReference type="CDD" id="cd05403">
    <property type="entry name" value="NT_KNTase_like"/>
    <property type="match status" value="1"/>
</dbReference>
<dbReference type="InterPro" id="IPR010982">
    <property type="entry name" value="Lambda_DNA-bd_dom_sf"/>
</dbReference>
<evidence type="ECO:0000256" key="3">
    <source>
        <dbReference type="ARBA" id="ARBA00022679"/>
    </source>
</evidence>
<evidence type="ECO:0000256" key="7">
    <source>
        <dbReference type="ARBA" id="ARBA00022840"/>
    </source>
</evidence>
<comment type="similarity">
    <text evidence="9">Belongs to the MntA antitoxin family.</text>
</comment>
<gene>
    <name evidence="11" type="ORF">ATL40_2290</name>
</gene>
<evidence type="ECO:0000313" key="11">
    <source>
        <dbReference type="EMBL" id="PFG20680.1"/>
    </source>
</evidence>
<dbReference type="InterPro" id="IPR001387">
    <property type="entry name" value="Cro/C1-type_HTH"/>
</dbReference>
<protein>
    <recommendedName>
        <fullName evidence="10">HTH cro/C1-type domain-containing protein</fullName>
    </recommendedName>
</protein>
<dbReference type="Gene3D" id="3.30.460.10">
    <property type="entry name" value="Beta Polymerase, domain 2"/>
    <property type="match status" value="1"/>
</dbReference>
<dbReference type="Gene3D" id="1.10.260.40">
    <property type="entry name" value="lambda repressor-like DNA-binding domains"/>
    <property type="match status" value="1"/>
</dbReference>
<dbReference type="SUPFAM" id="SSF47413">
    <property type="entry name" value="lambda repressor-like DNA-binding domains"/>
    <property type="match status" value="1"/>
</dbReference>
<dbReference type="EMBL" id="PDJD01000001">
    <property type="protein sequence ID" value="PFG20680.1"/>
    <property type="molecule type" value="Genomic_DNA"/>
</dbReference>
<accession>A0A2A9D498</accession>
<comment type="cofactor">
    <cofactor evidence="1">
        <name>Mg(2+)</name>
        <dbReference type="ChEBI" id="CHEBI:18420"/>
    </cofactor>
</comment>
<evidence type="ECO:0000259" key="10">
    <source>
        <dbReference type="PROSITE" id="PS50943"/>
    </source>
</evidence>
<dbReference type="PANTHER" id="PTHR33571">
    <property type="entry name" value="SSL8005 PROTEIN"/>
    <property type="match status" value="1"/>
</dbReference>
<keyword evidence="3" id="KW-0808">Transferase</keyword>
<evidence type="ECO:0000256" key="5">
    <source>
        <dbReference type="ARBA" id="ARBA00022723"/>
    </source>
</evidence>
<dbReference type="InterPro" id="IPR043519">
    <property type="entry name" value="NT_sf"/>
</dbReference>
<evidence type="ECO:0000256" key="6">
    <source>
        <dbReference type="ARBA" id="ARBA00022741"/>
    </source>
</evidence>
<dbReference type="Pfam" id="PF13560">
    <property type="entry name" value="HTH_31"/>
    <property type="match status" value="1"/>
</dbReference>
<dbReference type="GO" id="GO:0046872">
    <property type="term" value="F:metal ion binding"/>
    <property type="evidence" value="ECO:0007669"/>
    <property type="project" value="UniProtKB-KW"/>
</dbReference>
<keyword evidence="4" id="KW-0548">Nucleotidyltransferase</keyword>
<dbReference type="OrthoDB" id="9803128at2"/>